<accession>A0A2N3I467</accession>
<dbReference type="Gene3D" id="1.25.40.10">
    <property type="entry name" value="Tetratricopeptide repeat domain"/>
    <property type="match status" value="2"/>
</dbReference>
<dbReference type="InterPro" id="IPR019734">
    <property type="entry name" value="TPR_rpt"/>
</dbReference>
<dbReference type="OrthoDB" id="1149028at2"/>
<keyword evidence="2" id="KW-1185">Reference proteome</keyword>
<organism evidence="1 2">
    <name type="scientific">Labilibaculum filiforme</name>
    <dbReference type="NCBI Taxonomy" id="1940526"/>
    <lineage>
        <taxon>Bacteria</taxon>
        <taxon>Pseudomonadati</taxon>
        <taxon>Bacteroidota</taxon>
        <taxon>Bacteroidia</taxon>
        <taxon>Marinilabiliales</taxon>
        <taxon>Marinifilaceae</taxon>
        <taxon>Labilibaculum</taxon>
    </lineage>
</organism>
<dbReference type="EMBL" id="MVDD01000002">
    <property type="protein sequence ID" value="PKQ65092.1"/>
    <property type="molecule type" value="Genomic_DNA"/>
</dbReference>
<name>A0A2N3I467_9BACT</name>
<dbReference type="SMART" id="SM00028">
    <property type="entry name" value="TPR"/>
    <property type="match status" value="3"/>
</dbReference>
<gene>
    <name evidence="1" type="ORF">BZG02_04485</name>
</gene>
<proteinExistence type="predicted"/>
<dbReference type="SUPFAM" id="SSF48452">
    <property type="entry name" value="TPR-like"/>
    <property type="match status" value="1"/>
</dbReference>
<evidence type="ECO:0000313" key="1">
    <source>
        <dbReference type="EMBL" id="PKQ65092.1"/>
    </source>
</evidence>
<evidence type="ECO:0000313" key="2">
    <source>
        <dbReference type="Proteomes" id="UP000233535"/>
    </source>
</evidence>
<comment type="caution">
    <text evidence="1">The sequence shown here is derived from an EMBL/GenBank/DDBJ whole genome shotgun (WGS) entry which is preliminary data.</text>
</comment>
<reference evidence="1 2" key="1">
    <citation type="journal article" date="2017" name="Front. Microbiol.">
        <title>Labilibaculum manganireducens gen. nov., sp. nov. and Labilibaculum filiforme sp. nov., Novel Bacteroidetes Isolated from Subsurface Sediments of the Baltic Sea.</title>
        <authorList>
            <person name="Vandieken V."/>
            <person name="Marshall I.P."/>
            <person name="Niemann H."/>
            <person name="Engelen B."/>
            <person name="Cypionka H."/>
        </authorList>
    </citation>
    <scope>NUCLEOTIDE SEQUENCE [LARGE SCALE GENOMIC DNA]</scope>
    <source>
        <strain evidence="1 2">59.16B</strain>
    </source>
</reference>
<protein>
    <submittedName>
        <fullName evidence="1">Uncharacterized protein</fullName>
    </submittedName>
</protein>
<sequence>MKVVLTVFLIFLSFFGFGQDFDSELNKANSKFFEENYTEALISYQELIATGIGDTIQRSWAFGYVGVCQQERGKMEEAKKNYRIAIGMGTPGPSFYSKLLAIYKSENDTDGQEFVLLTKSKNLPHEYRESVKSLAYLYVNTGKFKELIPLCDELLVWDSGNYKYHYFKAIAYQKLEDVENAVLEYRKAIDCKSDDVNSNMNLGVILFLEANRAYDTAVEKYEAIVKPTDNDYQKCIKNLDVARADMRKAEPFLLVAYKLKPNNNVKNALYNLYKKCNEHEKVKDYQ</sequence>
<dbReference type="InterPro" id="IPR011990">
    <property type="entry name" value="TPR-like_helical_dom_sf"/>
</dbReference>
<dbReference type="AlphaFoldDB" id="A0A2N3I467"/>
<dbReference type="Proteomes" id="UP000233535">
    <property type="component" value="Unassembled WGS sequence"/>
</dbReference>
<dbReference type="RefSeq" id="WP_101260202.1">
    <property type="nucleotide sequence ID" value="NZ_MVDD01000002.1"/>
</dbReference>